<gene>
    <name evidence="11" type="ORF">B5M42_18280</name>
</gene>
<feature type="domain" description="Glycosyltransferase subfamily 4-like N-terminal" evidence="10">
    <location>
        <begin position="665"/>
        <end position="839"/>
    </location>
</feature>
<dbReference type="Gene3D" id="1.20.1430.10">
    <property type="entry name" value="Families 57/38 glycoside transferase, middle domain"/>
    <property type="match status" value="1"/>
</dbReference>
<dbReference type="InterPro" id="IPR037090">
    <property type="entry name" value="57_glycoside_trans_central"/>
</dbReference>
<feature type="binding site" evidence="4">
    <location>
        <position position="443"/>
    </location>
    <ligand>
        <name>substrate</name>
    </ligand>
</feature>
<organism evidence="11 12">
    <name type="scientific">Paenibacillus athensensis</name>
    <dbReference type="NCBI Taxonomy" id="1967502"/>
    <lineage>
        <taxon>Bacteria</taxon>
        <taxon>Bacillati</taxon>
        <taxon>Bacillota</taxon>
        <taxon>Bacilli</taxon>
        <taxon>Bacillales</taxon>
        <taxon>Paenibacillaceae</taxon>
        <taxon>Paenibacillus</taxon>
    </lineage>
</organism>
<feature type="region of interest" description="Disordered" evidence="6">
    <location>
        <begin position="343"/>
        <end position="369"/>
    </location>
</feature>
<feature type="binding site" evidence="4">
    <location>
        <position position="238"/>
    </location>
    <ligand>
        <name>substrate</name>
    </ligand>
</feature>
<evidence type="ECO:0000256" key="2">
    <source>
        <dbReference type="ARBA" id="ARBA00023277"/>
    </source>
</evidence>
<accession>A0A4Y8PYC6</accession>
<comment type="caution">
    <text evidence="11">The sequence shown here is derived from an EMBL/GenBank/DDBJ whole genome shotgun (WGS) entry which is preliminary data.</text>
</comment>
<dbReference type="OrthoDB" id="9803279at2"/>
<protein>
    <recommendedName>
        <fullName evidence="13">1,4-alpha-glucan branching enzyme</fullName>
    </recommendedName>
</protein>
<dbReference type="AlphaFoldDB" id="A0A4Y8PYC6"/>
<evidence type="ECO:0000259" key="10">
    <source>
        <dbReference type="Pfam" id="PF13439"/>
    </source>
</evidence>
<dbReference type="SUPFAM" id="SSF88713">
    <property type="entry name" value="Glycoside hydrolase/deacetylase"/>
    <property type="match status" value="1"/>
</dbReference>
<evidence type="ECO:0000313" key="11">
    <source>
        <dbReference type="EMBL" id="TFE85155.1"/>
    </source>
</evidence>
<keyword evidence="2 5" id="KW-0119">Carbohydrate metabolism</keyword>
<dbReference type="Proteomes" id="UP000298246">
    <property type="component" value="Unassembled WGS sequence"/>
</dbReference>
<dbReference type="PANTHER" id="PTHR41695">
    <property type="entry name" value="1,4-ALPHA-GLUCAN BRANCHING ENZYME RV3031-RELATED"/>
    <property type="match status" value="1"/>
</dbReference>
<evidence type="ECO:0000256" key="4">
    <source>
        <dbReference type="PIRSR" id="PIRSR640042-2"/>
    </source>
</evidence>
<dbReference type="Gene3D" id="3.40.50.2000">
    <property type="entry name" value="Glycogen Phosphorylase B"/>
    <property type="match status" value="3"/>
</dbReference>
<feature type="region of interest" description="Disordered" evidence="6">
    <location>
        <begin position="839"/>
        <end position="949"/>
    </location>
</feature>
<dbReference type="InterPro" id="IPR040042">
    <property type="entry name" value="Branching_enz_MT3115-like"/>
</dbReference>
<feature type="domain" description="1,4-alpha-glucan branching enzyme C-terminal" evidence="9">
    <location>
        <begin position="464"/>
        <end position="539"/>
    </location>
</feature>
<evidence type="ECO:0000256" key="5">
    <source>
        <dbReference type="RuleBase" id="RU361196"/>
    </source>
</evidence>
<evidence type="ECO:0000256" key="1">
    <source>
        <dbReference type="ARBA" id="ARBA00006821"/>
    </source>
</evidence>
<evidence type="ECO:0000256" key="3">
    <source>
        <dbReference type="PIRSR" id="PIRSR640042-1"/>
    </source>
</evidence>
<evidence type="ECO:0000259" key="8">
    <source>
        <dbReference type="Pfam" id="PF03065"/>
    </source>
</evidence>
<name>A0A4Y8PYC6_9BACL</name>
<evidence type="ECO:0000313" key="12">
    <source>
        <dbReference type="Proteomes" id="UP000298246"/>
    </source>
</evidence>
<dbReference type="InterPro" id="IPR028098">
    <property type="entry name" value="Glyco_trans_4-like_N"/>
</dbReference>
<sequence length="1147" mass="123681">MSSIVRGSIAFVLHAHLPYVRQADRTPALEERWLYEAVADTYLPLVDMCDRLLADGVRFRLTLSVSPTLLAMLDDPELIGRTRRHLASLHRLAQSETLRLWGDAAFTPAAQMYESRYRRLLKLYDRLDGDLIGKLRELRDSGCLELIVCAATHAFLPLTASAAAIRAQLGAAVAEFRRHFGDAPAGVWLPECGYTPAIEPQLAALGLRYFIAADHALPAAAALGRPVLTRGGACAFLRDPESAEQVWSARTGYPGAAEYRDYYRDIGFDLGRSGGAEWDYIKPYLLPNGERLATGLKYYRVTGADAAEKAPYCPEGAARKAREHAGHFVAARRAQARRMTALGADAAEPNASRSLIDPSVGPSSAQAPPSPCGEPPVIVCPYDAELFGHWWFEGPLWLEAVLRELDQPTTQIDVVLQTTTLNEYRKLHPPAADRPVDLPPSSWGRGGFAEVWLQPSTAWAYPLLHAAEERMTQAAAAHPDPQRLPELTRRLLDQAGRELLLAQSSDWTFLLDAGSFTGYAKERIHRHLEHCHTLLDFAAGSPVRGQTRAPANAQPEPGSSASDNRRTPPPSPLDAARYVQRLEQEAPLLPDFSYSLFHPVAALAEAPVPVQKARFTAIAASAADSGSAMEPADAPHLAAQEPISHSPQRPLHILMLAWEYPPHVIGGLARAVCDLSQQLAAAGHDVHVVTCRSGATPAYELASGVHVHRAEVLQSMQAVSFLDWVLQMNLAFADTIAELVARGQKWDVVHAHDWLVFYAAHESKMRFGLPLVATLHATEFGRNQGRLTGELQQRIHALEARLTAEASRVIVCSNAMQEEIARLFQVPSAKIARIPNGIKLPSSLMQPKNPGKNDSDSSNQAASSGVTGSINPIGFTASPDVIRPAQPTSSNASPDVIRPAQPTSSNASPNAFGPANPADSNHPAAPTGHLRPLDGTAAQRPAADASPHSAPRPLLAELLADAARAGDRLLLFLGRLVHEKGVHVLLQALRLVLKRHPNARLLIAGVGPALEALQAQATPLGSRTVFLGFADEEDKRALLAAAELCVFPSLYEPFGIVALEAMASGTPLIVSNVGGLAEIVEHGVTGCTFSAGDVSALALAIVELLDEPERGRLMAEAARQTVRERFNWAGIGECTIELYKAAAAGAF</sequence>
<dbReference type="GO" id="GO:0030979">
    <property type="term" value="P:alpha-glucan biosynthetic process"/>
    <property type="evidence" value="ECO:0007669"/>
    <property type="project" value="InterPro"/>
</dbReference>
<dbReference type="CDD" id="cd03801">
    <property type="entry name" value="GT4_PimA-like"/>
    <property type="match status" value="1"/>
</dbReference>
<proteinExistence type="inferred from homology"/>
<dbReference type="InterPro" id="IPR027291">
    <property type="entry name" value="Glyco_hydro_38_N_sf"/>
</dbReference>
<evidence type="ECO:0000259" key="7">
    <source>
        <dbReference type="Pfam" id="PF00534"/>
    </source>
</evidence>
<dbReference type="RefSeq" id="WP_134755418.1">
    <property type="nucleotide sequence ID" value="NZ_MYFO02000005.1"/>
</dbReference>
<dbReference type="PANTHER" id="PTHR41695:SF1">
    <property type="entry name" value="1,4-ALPHA-GLUCAN BRANCHING ENZYME TK1436"/>
    <property type="match status" value="1"/>
</dbReference>
<dbReference type="GO" id="GO:0005576">
    <property type="term" value="C:extracellular region"/>
    <property type="evidence" value="ECO:0007669"/>
    <property type="project" value="TreeGrafter"/>
</dbReference>
<dbReference type="Pfam" id="PF00534">
    <property type="entry name" value="Glycos_transf_1"/>
    <property type="match status" value="1"/>
</dbReference>
<feature type="domain" description="Glycosyl transferase family 1" evidence="7">
    <location>
        <begin position="965"/>
        <end position="1120"/>
    </location>
</feature>
<dbReference type="Pfam" id="PF13439">
    <property type="entry name" value="Glyco_transf_4"/>
    <property type="match status" value="1"/>
</dbReference>
<evidence type="ECO:0008006" key="13">
    <source>
        <dbReference type="Google" id="ProtNLM"/>
    </source>
</evidence>
<dbReference type="InterPro" id="IPR011330">
    <property type="entry name" value="Glyco_hydro/deAcase_b/a-brl"/>
</dbReference>
<feature type="binding site" evidence="4">
    <location>
        <position position="255"/>
    </location>
    <ligand>
        <name>substrate</name>
    </ligand>
</feature>
<feature type="active site" description="Nucleophile" evidence="3">
    <location>
        <position position="191"/>
    </location>
</feature>
<feature type="domain" description="Glycoside hydrolase family 57 N-terminal" evidence="8">
    <location>
        <begin position="10"/>
        <end position="215"/>
    </location>
</feature>
<dbReference type="InterPro" id="IPR015293">
    <property type="entry name" value="BE_C"/>
</dbReference>
<dbReference type="InterPro" id="IPR028995">
    <property type="entry name" value="Glyco_hydro_57/38_cen_sf"/>
</dbReference>
<feature type="binding site" evidence="4">
    <location>
        <position position="506"/>
    </location>
    <ligand>
        <name>substrate</name>
    </ligand>
</feature>
<dbReference type="Pfam" id="PF03065">
    <property type="entry name" value="Glyco_hydro_57"/>
    <property type="match status" value="1"/>
</dbReference>
<dbReference type="Pfam" id="PF09210">
    <property type="entry name" value="BE_C"/>
    <property type="match status" value="1"/>
</dbReference>
<evidence type="ECO:0000259" key="9">
    <source>
        <dbReference type="Pfam" id="PF09210"/>
    </source>
</evidence>
<dbReference type="SUPFAM" id="SSF53756">
    <property type="entry name" value="UDP-Glycosyltransferase/glycogen phosphorylase"/>
    <property type="match status" value="1"/>
</dbReference>
<dbReference type="EMBL" id="MYFO01000028">
    <property type="protein sequence ID" value="TFE85155.1"/>
    <property type="molecule type" value="Genomic_DNA"/>
</dbReference>
<comment type="similarity">
    <text evidence="1 5">Belongs to the glycosyl hydrolase 57 family.</text>
</comment>
<dbReference type="InterPro" id="IPR001296">
    <property type="entry name" value="Glyco_trans_1"/>
</dbReference>
<feature type="active site" description="Proton donor" evidence="3">
    <location>
        <position position="383"/>
    </location>
</feature>
<dbReference type="SUPFAM" id="SSF88688">
    <property type="entry name" value="Families 57/38 glycoside transferase middle domain"/>
    <property type="match status" value="1"/>
</dbReference>
<dbReference type="Gene3D" id="3.20.110.10">
    <property type="entry name" value="Glycoside hydrolase 38, N terminal domain"/>
    <property type="match status" value="1"/>
</dbReference>
<reference evidence="11 12" key="1">
    <citation type="submission" date="2017-03" db="EMBL/GenBank/DDBJ databases">
        <title>Isolation of Levoglucosan Utilizing Bacteria.</title>
        <authorList>
            <person name="Arya A.S."/>
        </authorList>
    </citation>
    <scope>NUCLEOTIDE SEQUENCE [LARGE SCALE GENOMIC DNA]</scope>
    <source>
        <strain evidence="11 12">MEC069</strain>
    </source>
</reference>
<dbReference type="CDD" id="cd10792">
    <property type="entry name" value="GH57N_AmyC_like"/>
    <property type="match status" value="1"/>
</dbReference>
<dbReference type="InterPro" id="IPR004300">
    <property type="entry name" value="Glyco_hydro_57_N"/>
</dbReference>
<keyword evidence="12" id="KW-1185">Reference proteome</keyword>
<evidence type="ECO:0000256" key="6">
    <source>
        <dbReference type="SAM" id="MobiDB-lite"/>
    </source>
</evidence>
<dbReference type="GO" id="GO:0003844">
    <property type="term" value="F:1,4-alpha-glucan branching enzyme activity"/>
    <property type="evidence" value="ECO:0007669"/>
    <property type="project" value="InterPro"/>
</dbReference>
<feature type="region of interest" description="Disordered" evidence="6">
    <location>
        <begin position="543"/>
        <end position="573"/>
    </location>
</feature>